<reference evidence="2 3" key="1">
    <citation type="journal article" date="2019" name="Int. J. Syst. Evol. Microbiol.">
        <title>The Global Catalogue of Microorganisms (GCM) 10K type strain sequencing project: providing services to taxonomists for standard genome sequencing and annotation.</title>
        <authorList>
            <consortium name="The Broad Institute Genomics Platform"/>
            <consortium name="The Broad Institute Genome Sequencing Center for Infectious Disease"/>
            <person name="Wu L."/>
            <person name="Ma J."/>
        </authorList>
    </citation>
    <scope>NUCLEOTIDE SEQUENCE [LARGE SCALE GENOMIC DNA]</scope>
    <source>
        <strain evidence="2 3">JCM 13929</strain>
    </source>
</reference>
<dbReference type="Proteomes" id="UP001500064">
    <property type="component" value="Unassembled WGS sequence"/>
</dbReference>
<gene>
    <name evidence="2" type="ORF">GCM10009733_099480</name>
</gene>
<organism evidence="2 3">
    <name type="scientific">Nonomuraea maheshkhaliensis</name>
    <dbReference type="NCBI Taxonomy" id="419590"/>
    <lineage>
        <taxon>Bacteria</taxon>
        <taxon>Bacillati</taxon>
        <taxon>Actinomycetota</taxon>
        <taxon>Actinomycetes</taxon>
        <taxon>Streptosporangiales</taxon>
        <taxon>Streptosporangiaceae</taxon>
        <taxon>Nonomuraea</taxon>
    </lineage>
</organism>
<evidence type="ECO:0000313" key="2">
    <source>
        <dbReference type="EMBL" id="GAA1686942.1"/>
    </source>
</evidence>
<dbReference type="EMBL" id="BAAAMU010000152">
    <property type="protein sequence ID" value="GAA1686942.1"/>
    <property type="molecule type" value="Genomic_DNA"/>
</dbReference>
<accession>A0ABN2HGA5</accession>
<comment type="caution">
    <text evidence="2">The sequence shown here is derived from an EMBL/GenBank/DDBJ whole genome shotgun (WGS) entry which is preliminary data.</text>
</comment>
<sequence length="62" mass="6591">MTDGAHRPDYSPAIAKNGDGEEASPLCGTCLGAQGEWLELNGKKDEQHTWAPCTTCRGTGRT</sequence>
<protein>
    <submittedName>
        <fullName evidence="2">Uncharacterized protein</fullName>
    </submittedName>
</protein>
<evidence type="ECO:0000313" key="3">
    <source>
        <dbReference type="Proteomes" id="UP001500064"/>
    </source>
</evidence>
<evidence type="ECO:0000256" key="1">
    <source>
        <dbReference type="SAM" id="MobiDB-lite"/>
    </source>
</evidence>
<proteinExistence type="predicted"/>
<name>A0ABN2HGA5_9ACTN</name>
<feature type="region of interest" description="Disordered" evidence="1">
    <location>
        <begin position="1"/>
        <end position="22"/>
    </location>
</feature>
<keyword evidence="3" id="KW-1185">Reference proteome</keyword>